<feature type="signal peptide" evidence="1">
    <location>
        <begin position="1"/>
        <end position="22"/>
    </location>
</feature>
<gene>
    <name evidence="3" type="ORF">C5O19_22145</name>
</gene>
<keyword evidence="4" id="KW-1185">Reference proteome</keyword>
<sequence length="250" mass="26383">MKKIFIWAGLAGLLSLVGCTKADYLDIHASERPSLAAYVRFVNARASASPVHFWTFTNQVTTKPLATGEASAYLPTVYGNVQFNLTEGSGTSYKVSQQFGNSAAFTGSGGPNGPIPDYYHTVFAVRKNRSVGDSLILFYDNLATPPAGKAKLRFVNLSPDLGALSLTGGDVLLRDVPYGRAANSALSGETLSAYTLGPFVEVNAGTKTLNLSDAAGKPLLSAASVALQEGKIYTVFTQGSPLRLVSIVHN</sequence>
<evidence type="ECO:0000256" key="1">
    <source>
        <dbReference type="SAM" id="SignalP"/>
    </source>
</evidence>
<dbReference type="AlphaFoldDB" id="A0A2S7IGN7"/>
<evidence type="ECO:0000259" key="2">
    <source>
        <dbReference type="Pfam" id="PF14344"/>
    </source>
</evidence>
<evidence type="ECO:0000313" key="4">
    <source>
        <dbReference type="Proteomes" id="UP000239590"/>
    </source>
</evidence>
<evidence type="ECO:0000313" key="3">
    <source>
        <dbReference type="EMBL" id="PQA54453.1"/>
    </source>
</evidence>
<dbReference type="InterPro" id="IPR025510">
    <property type="entry name" value="DUF4397"/>
</dbReference>
<dbReference type="EMBL" id="PTRA01000006">
    <property type="protein sequence ID" value="PQA54453.1"/>
    <property type="molecule type" value="Genomic_DNA"/>
</dbReference>
<dbReference type="Pfam" id="PF14344">
    <property type="entry name" value="DUF4397"/>
    <property type="match status" value="1"/>
</dbReference>
<feature type="domain" description="DUF4397" evidence="2">
    <location>
        <begin position="37"/>
        <end position="166"/>
    </location>
</feature>
<reference evidence="4" key="1">
    <citation type="submission" date="2018-02" db="EMBL/GenBank/DDBJ databases">
        <title>Genome sequencing of Solimonas sp. HR-BB.</title>
        <authorList>
            <person name="Lee Y."/>
            <person name="Jeon C.O."/>
        </authorList>
    </citation>
    <scope>NUCLEOTIDE SEQUENCE [LARGE SCALE GENOMIC DNA]</scope>
    <source>
        <strain evidence="4">HR-U</strain>
    </source>
</reference>
<keyword evidence="1" id="KW-0732">Signal</keyword>
<dbReference type="Proteomes" id="UP000239590">
    <property type="component" value="Unassembled WGS sequence"/>
</dbReference>
<dbReference type="OrthoDB" id="9792011at2"/>
<dbReference type="RefSeq" id="WP_104715577.1">
    <property type="nucleotide sequence ID" value="NZ_PTRA01000006.1"/>
</dbReference>
<feature type="chain" id="PRO_5015534563" description="DUF4397 domain-containing protein" evidence="1">
    <location>
        <begin position="23"/>
        <end position="250"/>
    </location>
</feature>
<comment type="caution">
    <text evidence="3">The sequence shown here is derived from an EMBL/GenBank/DDBJ whole genome shotgun (WGS) entry which is preliminary data.</text>
</comment>
<dbReference type="PROSITE" id="PS51257">
    <property type="entry name" value="PROKAR_LIPOPROTEIN"/>
    <property type="match status" value="1"/>
</dbReference>
<proteinExistence type="predicted"/>
<accession>A0A2S7IGN7</accession>
<organism evidence="3 4">
    <name type="scientific">Siphonobacter curvatus</name>
    <dbReference type="NCBI Taxonomy" id="2094562"/>
    <lineage>
        <taxon>Bacteria</taxon>
        <taxon>Pseudomonadati</taxon>
        <taxon>Bacteroidota</taxon>
        <taxon>Cytophagia</taxon>
        <taxon>Cytophagales</taxon>
        <taxon>Cytophagaceae</taxon>
        <taxon>Siphonobacter</taxon>
    </lineage>
</organism>
<protein>
    <recommendedName>
        <fullName evidence="2">DUF4397 domain-containing protein</fullName>
    </recommendedName>
</protein>
<name>A0A2S7IGN7_9BACT</name>